<dbReference type="EMBL" id="CAEZYR010000144">
    <property type="protein sequence ID" value="CAB4766159.1"/>
    <property type="molecule type" value="Genomic_DNA"/>
</dbReference>
<evidence type="ECO:0000313" key="1">
    <source>
        <dbReference type="EMBL" id="CAB4766159.1"/>
    </source>
</evidence>
<sequence>MLARNGIYPKVFHELLTRGVALAPGAYEVLFPSLAHSAEDLAQTFDACAAAAKAVMAG</sequence>
<accession>A0A6J6V4P6</accession>
<gene>
    <name evidence="1" type="ORF">UFOPK2754_02792</name>
    <name evidence="2" type="ORF">UFOPK3543_00140</name>
</gene>
<dbReference type="SUPFAM" id="SSF53383">
    <property type="entry name" value="PLP-dependent transferases"/>
    <property type="match status" value="1"/>
</dbReference>
<protein>
    <submittedName>
        <fullName evidence="1">Unannotated protein</fullName>
    </submittedName>
</protein>
<evidence type="ECO:0000313" key="2">
    <source>
        <dbReference type="EMBL" id="CAB4889593.1"/>
    </source>
</evidence>
<proteinExistence type="predicted"/>
<dbReference type="Gene3D" id="3.90.1150.10">
    <property type="entry name" value="Aspartate Aminotransferase, domain 1"/>
    <property type="match status" value="1"/>
</dbReference>
<dbReference type="EMBL" id="CAFBMH010000003">
    <property type="protein sequence ID" value="CAB4889593.1"/>
    <property type="molecule type" value="Genomic_DNA"/>
</dbReference>
<dbReference type="InterPro" id="IPR015424">
    <property type="entry name" value="PyrdxlP-dep_Trfase"/>
</dbReference>
<name>A0A6J6V4P6_9ZZZZ</name>
<organism evidence="1">
    <name type="scientific">freshwater metagenome</name>
    <dbReference type="NCBI Taxonomy" id="449393"/>
    <lineage>
        <taxon>unclassified sequences</taxon>
        <taxon>metagenomes</taxon>
        <taxon>ecological metagenomes</taxon>
    </lineage>
</organism>
<dbReference type="InterPro" id="IPR015422">
    <property type="entry name" value="PyrdxlP-dep_Trfase_small"/>
</dbReference>
<dbReference type="AlphaFoldDB" id="A0A6J6V4P6"/>
<reference evidence="1" key="1">
    <citation type="submission" date="2020-05" db="EMBL/GenBank/DDBJ databases">
        <authorList>
            <person name="Chiriac C."/>
            <person name="Salcher M."/>
            <person name="Ghai R."/>
            <person name="Kavagutti S V."/>
        </authorList>
    </citation>
    <scope>NUCLEOTIDE SEQUENCE</scope>
</reference>